<organism evidence="2 3">
    <name type="scientific">Octopus vulgaris</name>
    <name type="common">Common octopus</name>
    <dbReference type="NCBI Taxonomy" id="6645"/>
    <lineage>
        <taxon>Eukaryota</taxon>
        <taxon>Metazoa</taxon>
        <taxon>Spiralia</taxon>
        <taxon>Lophotrochozoa</taxon>
        <taxon>Mollusca</taxon>
        <taxon>Cephalopoda</taxon>
        <taxon>Coleoidea</taxon>
        <taxon>Octopodiformes</taxon>
        <taxon>Octopoda</taxon>
        <taxon>Incirrata</taxon>
        <taxon>Octopodidae</taxon>
        <taxon>Octopus</taxon>
    </lineage>
</organism>
<keyword evidence="1" id="KW-0472">Membrane</keyword>
<accession>A0AA36BD42</accession>
<evidence type="ECO:0000256" key="1">
    <source>
        <dbReference type="SAM" id="Phobius"/>
    </source>
</evidence>
<feature type="transmembrane region" description="Helical" evidence="1">
    <location>
        <begin position="49"/>
        <end position="75"/>
    </location>
</feature>
<keyword evidence="1" id="KW-0812">Transmembrane</keyword>
<dbReference type="EMBL" id="OX597826">
    <property type="protein sequence ID" value="CAI9732195.1"/>
    <property type="molecule type" value="Genomic_DNA"/>
</dbReference>
<evidence type="ECO:0000313" key="3">
    <source>
        <dbReference type="Proteomes" id="UP001162480"/>
    </source>
</evidence>
<reference evidence="2" key="1">
    <citation type="submission" date="2023-08" db="EMBL/GenBank/DDBJ databases">
        <authorList>
            <person name="Alioto T."/>
            <person name="Alioto T."/>
            <person name="Gomez Garrido J."/>
        </authorList>
    </citation>
    <scope>NUCLEOTIDE SEQUENCE</scope>
</reference>
<evidence type="ECO:0000313" key="2">
    <source>
        <dbReference type="EMBL" id="CAI9732195.1"/>
    </source>
</evidence>
<proteinExistence type="predicted"/>
<gene>
    <name evidence="2" type="ORF">OCTVUL_1B022177</name>
</gene>
<dbReference type="Proteomes" id="UP001162480">
    <property type="component" value="Chromosome 13"/>
</dbReference>
<dbReference type="AlphaFoldDB" id="A0AA36BD42"/>
<keyword evidence="3" id="KW-1185">Reference proteome</keyword>
<protein>
    <submittedName>
        <fullName evidence="2">Uncharacterized protein</fullName>
    </submittedName>
</protein>
<keyword evidence="1" id="KW-1133">Transmembrane helix</keyword>
<sequence length="105" mass="12424">MYFCVYMCVVKYCFRTSFLNLIPGKVVKNKQTNQTNKDHNNIKKNKTKAVLASLLCVLHICHQTFCSIFLSFTLLNTMKLYERQRECRLIYMPPPTPLTIFFLFD</sequence>
<name>A0AA36BD42_OCTVU</name>